<comment type="caution">
    <text evidence="8">The sequence shown here is derived from an EMBL/GenBank/DDBJ whole genome shotgun (WGS) entry which is preliminary data.</text>
</comment>
<feature type="transmembrane region" description="Helical" evidence="6">
    <location>
        <begin position="6"/>
        <end position="28"/>
    </location>
</feature>
<keyword evidence="4 6" id="KW-1133">Transmembrane helix</keyword>
<evidence type="ECO:0000256" key="2">
    <source>
        <dbReference type="ARBA" id="ARBA00022475"/>
    </source>
</evidence>
<evidence type="ECO:0000313" key="9">
    <source>
        <dbReference type="Proteomes" id="UP000262939"/>
    </source>
</evidence>
<name>A0A372L913_9BACI</name>
<organism evidence="8 9">
    <name type="scientific">Peribacillus glennii</name>
    <dbReference type="NCBI Taxonomy" id="2303991"/>
    <lineage>
        <taxon>Bacteria</taxon>
        <taxon>Bacillati</taxon>
        <taxon>Bacillota</taxon>
        <taxon>Bacilli</taxon>
        <taxon>Bacillales</taxon>
        <taxon>Bacillaceae</taxon>
        <taxon>Peribacillus</taxon>
    </lineage>
</organism>
<feature type="transmembrane region" description="Helical" evidence="6">
    <location>
        <begin position="333"/>
        <end position="357"/>
    </location>
</feature>
<gene>
    <name evidence="8" type="ORF">D0466_15700</name>
</gene>
<feature type="transmembrane region" description="Helical" evidence="6">
    <location>
        <begin position="216"/>
        <end position="234"/>
    </location>
</feature>
<evidence type="ECO:0000256" key="5">
    <source>
        <dbReference type="ARBA" id="ARBA00023136"/>
    </source>
</evidence>
<sequence length="358" mass="40097">MGFFNPIAEFITYLLFSVLVGHAALQFVPAKYKPEVFIPVPFLLLSALGIIFFTFFPVLQVILYFQESIGLGSAALSVLTDFQVGKAWIFIGFAATFLYLTIYAHGSKYLQALWLVLMIMAIGYASHVSSLSFWYGLINHSIHFVVAASWVGILLNVAWFSTDNNNWGRFLRWFTPFAVICLVMIIVSGLLVMFLIVEPKAYMKAWVLPYGQMLLLKHISIIPVVVFAVINGILSKKGKDFYDLRPWIKAETIVLMIVFFFTGVMGTLSPPHEADLTVSTEGAARWVELLINKEIVSPFQAGLSPSSLSVLFLFISILFLLCMIISHRRKLPFLGVVFACCLIVAIYMALMLAFNIVA</sequence>
<keyword evidence="3 6" id="KW-0812">Transmembrane</keyword>
<feature type="transmembrane region" description="Helical" evidence="6">
    <location>
        <begin position="173"/>
        <end position="196"/>
    </location>
</feature>
<feature type="transmembrane region" description="Helical" evidence="6">
    <location>
        <begin position="85"/>
        <end position="105"/>
    </location>
</feature>
<evidence type="ECO:0000256" key="6">
    <source>
        <dbReference type="SAM" id="Phobius"/>
    </source>
</evidence>
<reference evidence="8 9" key="1">
    <citation type="submission" date="2018-08" db="EMBL/GenBank/DDBJ databases">
        <title>Bacillus chawlae sp. nov., Bacillus glennii sp. nov., and Bacillus saganii sp. nov. Isolated from the Vehicle Assembly Building at Kennedy Space Center where the Viking Spacecraft were Assembled.</title>
        <authorList>
            <person name="Seuylemezian A."/>
            <person name="Vaishampayan P."/>
        </authorList>
    </citation>
    <scope>NUCLEOTIDE SEQUENCE [LARGE SCALE GENOMIC DNA]</scope>
    <source>
        <strain evidence="8 9">V44-8</strain>
    </source>
</reference>
<feature type="domain" description="Copper resistance protein D" evidence="7">
    <location>
        <begin position="169"/>
        <end position="264"/>
    </location>
</feature>
<feature type="transmembrane region" description="Helical" evidence="6">
    <location>
        <begin position="308"/>
        <end position="326"/>
    </location>
</feature>
<dbReference type="OrthoDB" id="2387346at2"/>
<dbReference type="InterPro" id="IPR032694">
    <property type="entry name" value="CopC/D"/>
</dbReference>
<accession>A0A372L913</accession>
<evidence type="ECO:0000256" key="4">
    <source>
        <dbReference type="ARBA" id="ARBA00022989"/>
    </source>
</evidence>
<evidence type="ECO:0000256" key="1">
    <source>
        <dbReference type="ARBA" id="ARBA00004651"/>
    </source>
</evidence>
<dbReference type="EMBL" id="QVTD01000011">
    <property type="protein sequence ID" value="RFU62032.1"/>
    <property type="molecule type" value="Genomic_DNA"/>
</dbReference>
<protein>
    <recommendedName>
        <fullName evidence="7">Copper resistance protein D domain-containing protein</fullName>
    </recommendedName>
</protein>
<dbReference type="GO" id="GO:0006825">
    <property type="term" value="P:copper ion transport"/>
    <property type="evidence" value="ECO:0007669"/>
    <property type="project" value="InterPro"/>
</dbReference>
<keyword evidence="2" id="KW-1003">Cell membrane</keyword>
<dbReference type="RefSeq" id="WP_117323491.1">
    <property type="nucleotide sequence ID" value="NZ_QVTD01000011.1"/>
</dbReference>
<dbReference type="InterPro" id="IPR008457">
    <property type="entry name" value="Cu-R_CopD_dom"/>
</dbReference>
<evidence type="ECO:0000259" key="7">
    <source>
        <dbReference type="Pfam" id="PF05425"/>
    </source>
</evidence>
<feature type="transmembrane region" description="Helical" evidence="6">
    <location>
        <begin position="246"/>
        <end position="268"/>
    </location>
</feature>
<dbReference type="Pfam" id="PF05425">
    <property type="entry name" value="CopD"/>
    <property type="match status" value="1"/>
</dbReference>
<dbReference type="GO" id="GO:0005886">
    <property type="term" value="C:plasma membrane"/>
    <property type="evidence" value="ECO:0007669"/>
    <property type="project" value="UniProtKB-SubCell"/>
</dbReference>
<dbReference type="AlphaFoldDB" id="A0A372L913"/>
<feature type="transmembrane region" description="Helical" evidence="6">
    <location>
        <begin position="141"/>
        <end position="161"/>
    </location>
</feature>
<comment type="subcellular location">
    <subcellularLocation>
        <location evidence="1">Cell membrane</location>
        <topology evidence="1">Multi-pass membrane protein</topology>
    </subcellularLocation>
</comment>
<keyword evidence="5 6" id="KW-0472">Membrane</keyword>
<dbReference type="Proteomes" id="UP000262939">
    <property type="component" value="Unassembled WGS sequence"/>
</dbReference>
<feature type="transmembrane region" description="Helical" evidence="6">
    <location>
        <begin position="40"/>
        <end position="65"/>
    </location>
</feature>
<evidence type="ECO:0000313" key="8">
    <source>
        <dbReference type="EMBL" id="RFU62032.1"/>
    </source>
</evidence>
<dbReference type="PANTHER" id="PTHR34820:SF4">
    <property type="entry name" value="INNER MEMBRANE PROTEIN YEBZ"/>
    <property type="match status" value="1"/>
</dbReference>
<feature type="transmembrane region" description="Helical" evidence="6">
    <location>
        <begin position="112"/>
        <end position="135"/>
    </location>
</feature>
<proteinExistence type="predicted"/>
<keyword evidence="9" id="KW-1185">Reference proteome</keyword>
<evidence type="ECO:0000256" key="3">
    <source>
        <dbReference type="ARBA" id="ARBA00022692"/>
    </source>
</evidence>
<dbReference type="PANTHER" id="PTHR34820">
    <property type="entry name" value="INNER MEMBRANE PROTEIN YEBZ"/>
    <property type="match status" value="1"/>
</dbReference>